<protein>
    <submittedName>
        <fullName evidence="1">Uncharacterized protein</fullName>
    </submittedName>
</protein>
<evidence type="ECO:0000313" key="1">
    <source>
        <dbReference type="EMBL" id="KAJ7998462.1"/>
    </source>
</evidence>
<dbReference type="EMBL" id="CM055744">
    <property type="protein sequence ID" value="KAJ7998462.1"/>
    <property type="molecule type" value="Genomic_DNA"/>
</dbReference>
<proteinExistence type="predicted"/>
<sequence>MPMSTTPLPDNHQSHVMDRSLSTSDNKRLSGATTHGPTRPNFQGLLGSSSQTASPPEQPPCSSQSLTDPPEPPLTTSLAQGLSEPSLPAEKTGTPGLGSSNDAVPLVTEVGSGSKKAENDPVFPHQENNLPAQPMEQGEDMSDHHACLGSQSHLSSDLPLVTLDPCPPESTTAEMESPPSHPQSSMLSERDQPDGQRCPNSDQIPSLAQALLELHELLVSNRCGLSPQELGASDRQDADGLDGSLEPTAAPRDPATHPASRPSHLTAFSADKEGCEADPAGGMPPKCDLPGCYSQEPSLKAEPEAKLQEPENLCPDSSRREKTPDGGGLEDATKNRGTVSEVKGGTLSPHQVDLEFREPPEGQQGRGVADGRASAIDNLDTVSLQPESAPQSPLSTARSTSDEDVSPCTSSPQTQASGSHQQVSLSAPPTPFTEQFPFEHIQRILASGFSAREAADALEQAQGSVELALLALLARKITVPN</sequence>
<name>A0ACC2G4I3_DALPE</name>
<evidence type="ECO:0000313" key="2">
    <source>
        <dbReference type="Proteomes" id="UP001157502"/>
    </source>
</evidence>
<reference evidence="1" key="1">
    <citation type="submission" date="2021-05" db="EMBL/GenBank/DDBJ databases">
        <authorList>
            <person name="Pan Q."/>
            <person name="Jouanno E."/>
            <person name="Zahm M."/>
            <person name="Klopp C."/>
            <person name="Cabau C."/>
            <person name="Louis A."/>
            <person name="Berthelot C."/>
            <person name="Parey E."/>
            <person name="Roest Crollius H."/>
            <person name="Montfort J."/>
            <person name="Robinson-Rechavi M."/>
            <person name="Bouchez O."/>
            <person name="Lampietro C."/>
            <person name="Lopez Roques C."/>
            <person name="Donnadieu C."/>
            <person name="Postlethwait J."/>
            <person name="Bobe J."/>
            <person name="Dillon D."/>
            <person name="Chandos A."/>
            <person name="von Hippel F."/>
            <person name="Guiguen Y."/>
        </authorList>
    </citation>
    <scope>NUCLEOTIDE SEQUENCE</scope>
    <source>
        <strain evidence="1">YG-Jan2019</strain>
    </source>
</reference>
<dbReference type="Proteomes" id="UP001157502">
    <property type="component" value="Chromosome 17"/>
</dbReference>
<keyword evidence="2" id="KW-1185">Reference proteome</keyword>
<comment type="caution">
    <text evidence="1">The sequence shown here is derived from an EMBL/GenBank/DDBJ whole genome shotgun (WGS) entry which is preliminary data.</text>
</comment>
<gene>
    <name evidence="1" type="ORF">DPEC_G00205190</name>
</gene>
<accession>A0ACC2G4I3</accession>
<organism evidence="1 2">
    <name type="scientific">Dallia pectoralis</name>
    <name type="common">Alaska blackfish</name>
    <dbReference type="NCBI Taxonomy" id="75939"/>
    <lineage>
        <taxon>Eukaryota</taxon>
        <taxon>Metazoa</taxon>
        <taxon>Chordata</taxon>
        <taxon>Craniata</taxon>
        <taxon>Vertebrata</taxon>
        <taxon>Euteleostomi</taxon>
        <taxon>Actinopterygii</taxon>
        <taxon>Neopterygii</taxon>
        <taxon>Teleostei</taxon>
        <taxon>Protacanthopterygii</taxon>
        <taxon>Esociformes</taxon>
        <taxon>Umbridae</taxon>
        <taxon>Dallia</taxon>
    </lineage>
</organism>